<dbReference type="Proteomes" id="UP000305267">
    <property type="component" value="Unassembled WGS sequence"/>
</dbReference>
<evidence type="ECO:0000256" key="3">
    <source>
        <dbReference type="ARBA" id="ARBA00023163"/>
    </source>
</evidence>
<comment type="caution">
    <text evidence="6">The sequence shown here is derived from an EMBL/GenBank/DDBJ whole genome shotgun (WGS) entry which is preliminary data.</text>
</comment>
<dbReference type="GO" id="GO:0006354">
    <property type="term" value="P:DNA-templated transcription elongation"/>
    <property type="evidence" value="ECO:0007669"/>
    <property type="project" value="InterPro"/>
</dbReference>
<dbReference type="EMBL" id="VDDA01000002">
    <property type="protein sequence ID" value="TNC14891.1"/>
    <property type="molecule type" value="Genomic_DNA"/>
</dbReference>
<dbReference type="OrthoDB" id="8015198at2"/>
<dbReference type="GO" id="GO:0031564">
    <property type="term" value="P:transcription antitermination"/>
    <property type="evidence" value="ECO:0007669"/>
    <property type="project" value="UniProtKB-KW"/>
</dbReference>
<keyword evidence="7" id="KW-1185">Reference proteome</keyword>
<dbReference type="CDD" id="cd06091">
    <property type="entry name" value="KOW_NusG"/>
    <property type="match status" value="1"/>
</dbReference>
<proteinExistence type="predicted"/>
<dbReference type="InterPro" id="IPR043425">
    <property type="entry name" value="NusG-like"/>
</dbReference>
<sequence length="279" mass="31588">MFAKNASGRAIKAQATPVHYGRLPTKVKIVEDKPLAEEDRMEAPEITPGAPRKLPKGALGTPAITRDAEGRRWYALTVMAQTERKCCLGLRKLGYAAYSPAETIWVPYSRQQQKAKREVQRPFFVRYVFIGMHDDDPWWPLRERDAFGRNKLGIVGIVSNQGKPMLMRVDELAKIANHEREGWYDERKRPLLEQGEKELSRPKVEAGEMVRIIDGAFATYEGRADEDSTAEKARVWINVFGRETLMVMPIADVENLSRRSGSGENRVRGPLIPQTDAVV</sequence>
<dbReference type="RefSeq" id="WP_139034432.1">
    <property type="nucleotide sequence ID" value="NZ_VDDA01000002.1"/>
</dbReference>
<keyword evidence="3" id="KW-0804">Transcription</keyword>
<evidence type="ECO:0000256" key="2">
    <source>
        <dbReference type="ARBA" id="ARBA00023015"/>
    </source>
</evidence>
<keyword evidence="2" id="KW-0805">Transcription regulation</keyword>
<dbReference type="AlphaFoldDB" id="A0A5C4LN67"/>
<dbReference type="InterPro" id="IPR036735">
    <property type="entry name" value="NGN_dom_sf"/>
</dbReference>
<evidence type="ECO:0000259" key="5">
    <source>
        <dbReference type="Pfam" id="PF02357"/>
    </source>
</evidence>
<evidence type="ECO:0000256" key="1">
    <source>
        <dbReference type="ARBA" id="ARBA00022814"/>
    </source>
</evidence>
<feature type="domain" description="NusG-like N-terminal" evidence="5">
    <location>
        <begin position="72"/>
        <end position="175"/>
    </location>
</feature>
<protein>
    <recommendedName>
        <fullName evidence="5">NusG-like N-terminal domain-containing protein</fullName>
    </recommendedName>
</protein>
<name>A0A5C4LN67_9HYPH</name>
<dbReference type="Gene3D" id="2.30.30.30">
    <property type="match status" value="1"/>
</dbReference>
<evidence type="ECO:0000313" key="6">
    <source>
        <dbReference type="EMBL" id="TNC14891.1"/>
    </source>
</evidence>
<dbReference type="Pfam" id="PF02357">
    <property type="entry name" value="NusG"/>
    <property type="match status" value="1"/>
</dbReference>
<dbReference type="InterPro" id="IPR008991">
    <property type="entry name" value="Translation_prot_SH3-like_sf"/>
</dbReference>
<evidence type="ECO:0000256" key="4">
    <source>
        <dbReference type="SAM" id="MobiDB-lite"/>
    </source>
</evidence>
<evidence type="ECO:0000313" key="7">
    <source>
        <dbReference type="Proteomes" id="UP000305267"/>
    </source>
</evidence>
<dbReference type="SUPFAM" id="SSF82679">
    <property type="entry name" value="N-utilization substance G protein NusG, N-terminal domain"/>
    <property type="match status" value="1"/>
</dbReference>
<dbReference type="InterPro" id="IPR014722">
    <property type="entry name" value="Rib_uL2_dom2"/>
</dbReference>
<accession>A0A5C4LN67</accession>
<feature type="region of interest" description="Disordered" evidence="4">
    <location>
        <begin position="258"/>
        <end position="279"/>
    </location>
</feature>
<keyword evidence="1" id="KW-0889">Transcription antitermination</keyword>
<dbReference type="PANTHER" id="PTHR30265:SF4">
    <property type="entry name" value="KOW MOTIF FAMILY PROTEIN, EXPRESSED"/>
    <property type="match status" value="1"/>
</dbReference>
<reference evidence="6 7" key="1">
    <citation type="submission" date="2019-06" db="EMBL/GenBank/DDBJ databases">
        <title>Genome of Methylobacterium sp. 17Sr1-39.</title>
        <authorList>
            <person name="Seo T."/>
        </authorList>
    </citation>
    <scope>NUCLEOTIDE SEQUENCE [LARGE SCALE GENOMIC DNA]</scope>
    <source>
        <strain evidence="6 7">17Sr1-39</strain>
    </source>
</reference>
<gene>
    <name evidence="6" type="ORF">FF100_04750</name>
</gene>
<dbReference type="SUPFAM" id="SSF50104">
    <property type="entry name" value="Translation proteins SH3-like domain"/>
    <property type="match status" value="1"/>
</dbReference>
<organism evidence="6 7">
    <name type="scientific">Methylobacterium terricola</name>
    <dbReference type="NCBI Taxonomy" id="2583531"/>
    <lineage>
        <taxon>Bacteria</taxon>
        <taxon>Pseudomonadati</taxon>
        <taxon>Pseudomonadota</taxon>
        <taxon>Alphaproteobacteria</taxon>
        <taxon>Hyphomicrobiales</taxon>
        <taxon>Methylobacteriaceae</taxon>
        <taxon>Methylobacterium</taxon>
    </lineage>
</organism>
<dbReference type="Gene3D" id="3.30.70.940">
    <property type="entry name" value="NusG, N-terminal domain"/>
    <property type="match status" value="1"/>
</dbReference>
<dbReference type="PANTHER" id="PTHR30265">
    <property type="entry name" value="RHO-INTERACTING TRANSCRIPTION TERMINATION FACTOR NUSG"/>
    <property type="match status" value="1"/>
</dbReference>
<dbReference type="InterPro" id="IPR006645">
    <property type="entry name" value="NGN-like_dom"/>
</dbReference>